<keyword evidence="4 7" id="KW-0812">Transmembrane</keyword>
<evidence type="ECO:0000256" key="6">
    <source>
        <dbReference type="ARBA" id="ARBA00023136"/>
    </source>
</evidence>
<dbReference type="OrthoDB" id="2877624at2"/>
<comment type="similarity">
    <text evidence="7">Belongs to the TRAP transporter small permease family.</text>
</comment>
<keyword evidence="7" id="KW-0997">Cell inner membrane</keyword>
<evidence type="ECO:0000313" key="9">
    <source>
        <dbReference type="EMBL" id="SEQ80471.1"/>
    </source>
</evidence>
<sequence length="163" mass="17798">MIGEYARRTTAVFTVVVLAALSVLIFIDVIGRYIFSSPLPGSIELVEGFMAVVMLGSLTQATYSREHIRLEFIMIKASHGWRTVLEKLSQFAVLLVTAGIGWGLFERTLSLRDSGDLTPVLHLPIYLMAGFAFLIAVAAIMVAARLLFSPDSSDLPSGEPNHD</sequence>
<feature type="transmembrane region" description="Helical" evidence="7">
    <location>
        <begin position="12"/>
        <end position="35"/>
    </location>
</feature>
<dbReference type="GO" id="GO:0005886">
    <property type="term" value="C:plasma membrane"/>
    <property type="evidence" value="ECO:0007669"/>
    <property type="project" value="UniProtKB-SubCell"/>
</dbReference>
<organism evidence="9 10">
    <name type="scientific">Amphritea atlantica</name>
    <dbReference type="NCBI Taxonomy" id="355243"/>
    <lineage>
        <taxon>Bacteria</taxon>
        <taxon>Pseudomonadati</taxon>
        <taxon>Pseudomonadota</taxon>
        <taxon>Gammaproteobacteria</taxon>
        <taxon>Oceanospirillales</taxon>
        <taxon>Oceanospirillaceae</taxon>
        <taxon>Amphritea</taxon>
    </lineage>
</organism>
<dbReference type="InterPro" id="IPR055348">
    <property type="entry name" value="DctQ"/>
</dbReference>
<evidence type="ECO:0000256" key="7">
    <source>
        <dbReference type="RuleBase" id="RU369079"/>
    </source>
</evidence>
<feature type="transmembrane region" description="Helical" evidence="7">
    <location>
        <begin position="41"/>
        <end position="63"/>
    </location>
</feature>
<name>A0A1H9J092_9GAMM</name>
<feature type="domain" description="Tripartite ATP-independent periplasmic transporters DctQ component" evidence="8">
    <location>
        <begin position="22"/>
        <end position="145"/>
    </location>
</feature>
<feature type="transmembrane region" description="Helical" evidence="7">
    <location>
        <begin position="125"/>
        <end position="148"/>
    </location>
</feature>
<dbReference type="GO" id="GO:0022857">
    <property type="term" value="F:transmembrane transporter activity"/>
    <property type="evidence" value="ECO:0007669"/>
    <property type="project" value="UniProtKB-UniRule"/>
</dbReference>
<comment type="subunit">
    <text evidence="7">The complex comprises the extracytoplasmic solute receptor protein and the two transmembrane proteins.</text>
</comment>
<keyword evidence="5 7" id="KW-1133">Transmembrane helix</keyword>
<evidence type="ECO:0000256" key="2">
    <source>
        <dbReference type="ARBA" id="ARBA00022448"/>
    </source>
</evidence>
<evidence type="ECO:0000313" key="10">
    <source>
        <dbReference type="Proteomes" id="UP000198749"/>
    </source>
</evidence>
<accession>A0A1H9J092</accession>
<dbReference type="EMBL" id="FOGB01000008">
    <property type="protein sequence ID" value="SEQ80471.1"/>
    <property type="molecule type" value="Genomic_DNA"/>
</dbReference>
<dbReference type="STRING" id="355243.SAMN03080615_02811"/>
<gene>
    <name evidence="9" type="ORF">SAMN03080615_02811</name>
</gene>
<dbReference type="Pfam" id="PF04290">
    <property type="entry name" value="DctQ"/>
    <property type="match status" value="1"/>
</dbReference>
<evidence type="ECO:0000256" key="5">
    <source>
        <dbReference type="ARBA" id="ARBA00022989"/>
    </source>
</evidence>
<evidence type="ECO:0000256" key="1">
    <source>
        <dbReference type="ARBA" id="ARBA00004651"/>
    </source>
</evidence>
<proteinExistence type="inferred from homology"/>
<feature type="transmembrane region" description="Helical" evidence="7">
    <location>
        <begin position="84"/>
        <end position="105"/>
    </location>
</feature>
<comment type="subcellular location">
    <subcellularLocation>
        <location evidence="7">Cell inner membrane</location>
        <topology evidence="7">Multi-pass membrane protein</topology>
    </subcellularLocation>
    <subcellularLocation>
        <location evidence="1">Cell membrane</location>
        <topology evidence="1">Multi-pass membrane protein</topology>
    </subcellularLocation>
</comment>
<keyword evidence="3" id="KW-1003">Cell membrane</keyword>
<comment type="function">
    <text evidence="7">Part of the tripartite ATP-independent periplasmic (TRAP) transport system.</text>
</comment>
<evidence type="ECO:0000256" key="4">
    <source>
        <dbReference type="ARBA" id="ARBA00022692"/>
    </source>
</evidence>
<protein>
    <recommendedName>
        <fullName evidence="7">TRAP transporter small permease protein</fullName>
    </recommendedName>
</protein>
<evidence type="ECO:0000256" key="3">
    <source>
        <dbReference type="ARBA" id="ARBA00022475"/>
    </source>
</evidence>
<reference evidence="10" key="1">
    <citation type="submission" date="2016-10" db="EMBL/GenBank/DDBJ databases">
        <authorList>
            <person name="Varghese N."/>
            <person name="Submissions S."/>
        </authorList>
    </citation>
    <scope>NUCLEOTIDE SEQUENCE [LARGE SCALE GENOMIC DNA]</scope>
    <source>
        <strain evidence="10">DSM 18887</strain>
    </source>
</reference>
<evidence type="ECO:0000259" key="8">
    <source>
        <dbReference type="Pfam" id="PF04290"/>
    </source>
</evidence>
<dbReference type="AlphaFoldDB" id="A0A1H9J092"/>
<keyword evidence="10" id="KW-1185">Reference proteome</keyword>
<keyword evidence="2 7" id="KW-0813">Transport</keyword>
<dbReference type="RefSeq" id="WP_091359453.1">
    <property type="nucleotide sequence ID" value="NZ_AP025284.1"/>
</dbReference>
<dbReference type="Proteomes" id="UP000198749">
    <property type="component" value="Unassembled WGS sequence"/>
</dbReference>
<keyword evidence="6 7" id="KW-0472">Membrane</keyword>